<accession>A0AAV1YSX5</accession>
<dbReference type="EMBL" id="CAXIEN010000003">
    <property type="protein sequence ID" value="CAL1261801.1"/>
    <property type="molecule type" value="Genomic_DNA"/>
</dbReference>
<dbReference type="AlphaFoldDB" id="A0AAV1YSX5"/>
<gene>
    <name evidence="1" type="ORF">LARSCL_LOCUS633</name>
</gene>
<protein>
    <submittedName>
        <fullName evidence="1">Uncharacterized protein</fullName>
    </submittedName>
</protein>
<proteinExistence type="predicted"/>
<name>A0AAV1YSX5_9ARAC</name>
<dbReference type="Proteomes" id="UP001497382">
    <property type="component" value="Unassembled WGS sequence"/>
</dbReference>
<reference evidence="1 2" key="1">
    <citation type="submission" date="2024-04" db="EMBL/GenBank/DDBJ databases">
        <authorList>
            <person name="Rising A."/>
            <person name="Reimegard J."/>
            <person name="Sonavane S."/>
            <person name="Akerstrom W."/>
            <person name="Nylinder S."/>
            <person name="Hedman E."/>
            <person name="Kallberg Y."/>
        </authorList>
    </citation>
    <scope>NUCLEOTIDE SEQUENCE [LARGE SCALE GENOMIC DNA]</scope>
</reference>
<evidence type="ECO:0000313" key="1">
    <source>
        <dbReference type="EMBL" id="CAL1261801.1"/>
    </source>
</evidence>
<comment type="caution">
    <text evidence="1">The sequence shown here is derived from an EMBL/GenBank/DDBJ whole genome shotgun (WGS) entry which is preliminary data.</text>
</comment>
<evidence type="ECO:0000313" key="2">
    <source>
        <dbReference type="Proteomes" id="UP001497382"/>
    </source>
</evidence>
<organism evidence="1 2">
    <name type="scientific">Larinioides sclopetarius</name>
    <dbReference type="NCBI Taxonomy" id="280406"/>
    <lineage>
        <taxon>Eukaryota</taxon>
        <taxon>Metazoa</taxon>
        <taxon>Ecdysozoa</taxon>
        <taxon>Arthropoda</taxon>
        <taxon>Chelicerata</taxon>
        <taxon>Arachnida</taxon>
        <taxon>Araneae</taxon>
        <taxon>Araneomorphae</taxon>
        <taxon>Entelegynae</taxon>
        <taxon>Araneoidea</taxon>
        <taxon>Araneidae</taxon>
        <taxon>Larinioides</taxon>
    </lineage>
</organism>
<sequence>MKEKYCLYGASQDLHRGRRAPFPTTPLHKQQCRRTFPSADGHHPQNRVIGIPFPPEDKTSILIFNHKEQKDPKPDSYSYQTDLSSFIKFLHSSILLQSACRDDEFAYRCINAKKSMAGRGDNWRLVNLSKRPPSSERSLAPCHKALLSDALLSTLFPHQCVPAGHHLGPAGNPDALR</sequence>
<keyword evidence="2" id="KW-1185">Reference proteome</keyword>